<evidence type="ECO:0000313" key="2">
    <source>
        <dbReference type="RefSeq" id="XP_018479906.1"/>
    </source>
</evidence>
<dbReference type="SUPFAM" id="SSF81383">
    <property type="entry name" value="F-box domain"/>
    <property type="match status" value="1"/>
</dbReference>
<dbReference type="PANTHER" id="PTHR31111:SF17">
    <property type="entry name" value="F-BOX DOMAIN-CONTAINING PROTEIN"/>
    <property type="match status" value="1"/>
</dbReference>
<sequence length="425" mass="48843">MGTQSSFDLANMFFVFAKNLANMFLRERREGRKICKSRELPSELVIEILTRLPAKSLMRFKSVSKLWSSLICSRYFTDRCLKVSSSPLIYMRVDMLPFKNISLSSSSPLDDTTMLSFVVDQELTIPSMEGYSVSQVFRGLMCFINGQSAKIYNTTTRQVVALPDIEGSNITAKDKCFMYHIGHDPVHDQYKVLCTVSTRGEGRNRSRRMLASEHWVLLLGGGDGSSRWRKISSPCQPHLAFTQRLSINGRVYYLARVRGNRPHAVFSFNIRSEEICIVQEFEHNAFYPRFIALIEYGGRVALLHHYDFEAVGVMDLSFMDDADIWSRKSFVLDLSQMDLLNGISLRVQGTTRNGEVILVPTNTSRNPTTGKMIVQPQRTNRFHIFLYNLQNNHLREVEIKDTFNRYLTSIWDVIGLDDVENLMYL</sequence>
<dbReference type="AlphaFoldDB" id="A0A6J0N721"/>
<dbReference type="InterPro" id="IPR013187">
    <property type="entry name" value="F-box-assoc_dom_typ3"/>
</dbReference>
<gene>
    <name evidence="2" type="primary">LOC108850960</name>
</gene>
<dbReference type="OrthoDB" id="1030928at2759"/>
<dbReference type="Pfam" id="PF00646">
    <property type="entry name" value="F-box"/>
    <property type="match status" value="1"/>
</dbReference>
<dbReference type="InterPro" id="IPR001810">
    <property type="entry name" value="F-box_dom"/>
</dbReference>
<dbReference type="InterPro" id="IPR036047">
    <property type="entry name" value="F-box-like_dom_sf"/>
</dbReference>
<dbReference type="CDD" id="cd22157">
    <property type="entry name" value="F-box_AtFBW1-like"/>
    <property type="match status" value="1"/>
</dbReference>
<dbReference type="PROSITE" id="PS50181">
    <property type="entry name" value="FBOX"/>
    <property type="match status" value="1"/>
</dbReference>
<protein>
    <submittedName>
        <fullName evidence="2">F-box protein At4g19940-like</fullName>
    </submittedName>
</protein>
<reference evidence="1" key="1">
    <citation type="journal article" date="2019" name="Database">
        <title>The radish genome database (RadishGD): an integrated information resource for radish genomics.</title>
        <authorList>
            <person name="Yu H.J."/>
            <person name="Baek S."/>
            <person name="Lee Y.J."/>
            <person name="Cho A."/>
            <person name="Mun J.H."/>
        </authorList>
    </citation>
    <scope>NUCLEOTIDE SEQUENCE [LARGE SCALE GENOMIC DNA]</scope>
    <source>
        <strain evidence="1">cv. WK10039</strain>
    </source>
</reference>
<organism evidence="1 2">
    <name type="scientific">Raphanus sativus</name>
    <name type="common">Radish</name>
    <name type="synonym">Raphanus raphanistrum var. sativus</name>
    <dbReference type="NCBI Taxonomy" id="3726"/>
    <lineage>
        <taxon>Eukaryota</taxon>
        <taxon>Viridiplantae</taxon>
        <taxon>Streptophyta</taxon>
        <taxon>Embryophyta</taxon>
        <taxon>Tracheophyta</taxon>
        <taxon>Spermatophyta</taxon>
        <taxon>Magnoliopsida</taxon>
        <taxon>eudicotyledons</taxon>
        <taxon>Gunneridae</taxon>
        <taxon>Pentapetalae</taxon>
        <taxon>rosids</taxon>
        <taxon>malvids</taxon>
        <taxon>Brassicales</taxon>
        <taxon>Brassicaceae</taxon>
        <taxon>Brassiceae</taxon>
        <taxon>Raphanus</taxon>
    </lineage>
</organism>
<evidence type="ECO:0000313" key="1">
    <source>
        <dbReference type="Proteomes" id="UP000504610"/>
    </source>
</evidence>
<dbReference type="Proteomes" id="UP000504610">
    <property type="component" value="Chromosome 4"/>
</dbReference>
<keyword evidence="1" id="KW-1185">Reference proteome</keyword>
<name>A0A6J0N721_RAPSA</name>
<proteinExistence type="predicted"/>
<dbReference type="Gene3D" id="1.20.1280.50">
    <property type="match status" value="1"/>
</dbReference>
<dbReference type="PANTHER" id="PTHR31111">
    <property type="entry name" value="BNAA05G37150D PROTEIN-RELATED"/>
    <property type="match status" value="1"/>
</dbReference>
<dbReference type="NCBIfam" id="TIGR01640">
    <property type="entry name" value="F_box_assoc_1"/>
    <property type="match status" value="1"/>
</dbReference>
<dbReference type="SMART" id="SM00256">
    <property type="entry name" value="FBOX"/>
    <property type="match status" value="1"/>
</dbReference>
<dbReference type="RefSeq" id="XP_018479906.1">
    <property type="nucleotide sequence ID" value="XM_018624404.2"/>
</dbReference>
<reference evidence="2" key="2">
    <citation type="submission" date="2025-08" db="UniProtKB">
        <authorList>
            <consortium name="RefSeq"/>
        </authorList>
    </citation>
    <scope>IDENTIFICATION</scope>
    <source>
        <tissue evidence="2">Leaf</tissue>
    </source>
</reference>
<dbReference type="KEGG" id="rsz:108850960"/>
<accession>A0A6J0N721</accession>
<dbReference type="GeneID" id="108850960"/>
<dbReference type="InterPro" id="IPR017451">
    <property type="entry name" value="F-box-assoc_interact_dom"/>
</dbReference>
<dbReference type="Pfam" id="PF08268">
    <property type="entry name" value="FBA_3"/>
    <property type="match status" value="1"/>
</dbReference>